<dbReference type="Proteomes" id="UP001174677">
    <property type="component" value="Chromosome 12"/>
</dbReference>
<sequence>MACIKIRREKKVAAGVSPIMGSTQQAEKGMEVIVSPRKEKIRAKMQKVRAKIQTIFEKKSTATVIPKKRKSVKRMIFESLFPSVASLCRKNMAASSKPLNTQQAVTSL</sequence>
<name>A0ABQ9LFJ5_HEVBR</name>
<reference evidence="1 2" key="1">
    <citation type="journal article" date="2023" name="Plant Biotechnol. J.">
        <title>Chromosome-level wild Hevea brasiliensis genome provides new tools for genomic-assisted breeding and valuable loci to elevate rubber yield.</title>
        <authorList>
            <person name="Cheng H."/>
            <person name="Song X."/>
            <person name="Hu Y."/>
            <person name="Wu T."/>
            <person name="Yang Q."/>
            <person name="An Z."/>
            <person name="Feng S."/>
            <person name="Deng Z."/>
            <person name="Wu W."/>
            <person name="Zeng X."/>
            <person name="Tu M."/>
            <person name="Wang X."/>
            <person name="Huang H."/>
        </authorList>
    </citation>
    <scope>NUCLEOTIDE SEQUENCE [LARGE SCALE GENOMIC DNA]</scope>
    <source>
        <strain evidence="1">MT/VB/25A 57/8</strain>
    </source>
</reference>
<proteinExistence type="predicted"/>
<evidence type="ECO:0000313" key="1">
    <source>
        <dbReference type="EMBL" id="KAJ9166724.1"/>
    </source>
</evidence>
<organism evidence="1 2">
    <name type="scientific">Hevea brasiliensis</name>
    <name type="common">Para rubber tree</name>
    <name type="synonym">Siphonia brasiliensis</name>
    <dbReference type="NCBI Taxonomy" id="3981"/>
    <lineage>
        <taxon>Eukaryota</taxon>
        <taxon>Viridiplantae</taxon>
        <taxon>Streptophyta</taxon>
        <taxon>Embryophyta</taxon>
        <taxon>Tracheophyta</taxon>
        <taxon>Spermatophyta</taxon>
        <taxon>Magnoliopsida</taxon>
        <taxon>eudicotyledons</taxon>
        <taxon>Gunneridae</taxon>
        <taxon>Pentapetalae</taxon>
        <taxon>rosids</taxon>
        <taxon>fabids</taxon>
        <taxon>Malpighiales</taxon>
        <taxon>Euphorbiaceae</taxon>
        <taxon>Crotonoideae</taxon>
        <taxon>Micrandreae</taxon>
        <taxon>Hevea</taxon>
    </lineage>
</organism>
<evidence type="ECO:0000313" key="2">
    <source>
        <dbReference type="Proteomes" id="UP001174677"/>
    </source>
</evidence>
<gene>
    <name evidence="1" type="ORF">P3X46_021431</name>
</gene>
<dbReference type="EMBL" id="JARPOI010000012">
    <property type="protein sequence ID" value="KAJ9166724.1"/>
    <property type="molecule type" value="Genomic_DNA"/>
</dbReference>
<accession>A0ABQ9LFJ5</accession>
<keyword evidence="2" id="KW-1185">Reference proteome</keyword>
<protein>
    <submittedName>
        <fullName evidence="1">Uncharacterized protein</fullName>
    </submittedName>
</protein>
<comment type="caution">
    <text evidence="1">The sequence shown here is derived from an EMBL/GenBank/DDBJ whole genome shotgun (WGS) entry which is preliminary data.</text>
</comment>